<dbReference type="OrthoDB" id="10442247at2759"/>
<keyword evidence="3" id="KW-1185">Reference proteome</keyword>
<evidence type="ECO:0000256" key="1">
    <source>
        <dbReference type="SAM" id="SignalP"/>
    </source>
</evidence>
<feature type="signal peptide" evidence="1">
    <location>
        <begin position="1"/>
        <end position="22"/>
    </location>
</feature>
<dbReference type="PROSITE" id="PS51257">
    <property type="entry name" value="PROKAR_LIPOPROTEIN"/>
    <property type="match status" value="1"/>
</dbReference>
<feature type="chain" id="PRO_5012645676" evidence="1">
    <location>
        <begin position="23"/>
        <end position="142"/>
    </location>
</feature>
<dbReference type="AlphaFoldDB" id="A0A210QB95"/>
<name>A0A210QB95_MIZYE</name>
<proteinExistence type="predicted"/>
<reference evidence="2 3" key="1">
    <citation type="journal article" date="2017" name="Nat. Ecol. Evol.">
        <title>Scallop genome provides insights into evolution of bilaterian karyotype and development.</title>
        <authorList>
            <person name="Wang S."/>
            <person name="Zhang J."/>
            <person name="Jiao W."/>
            <person name="Li J."/>
            <person name="Xun X."/>
            <person name="Sun Y."/>
            <person name="Guo X."/>
            <person name="Huan P."/>
            <person name="Dong B."/>
            <person name="Zhang L."/>
            <person name="Hu X."/>
            <person name="Sun X."/>
            <person name="Wang J."/>
            <person name="Zhao C."/>
            <person name="Wang Y."/>
            <person name="Wang D."/>
            <person name="Huang X."/>
            <person name="Wang R."/>
            <person name="Lv J."/>
            <person name="Li Y."/>
            <person name="Zhang Z."/>
            <person name="Liu B."/>
            <person name="Lu W."/>
            <person name="Hui Y."/>
            <person name="Liang J."/>
            <person name="Zhou Z."/>
            <person name="Hou R."/>
            <person name="Li X."/>
            <person name="Liu Y."/>
            <person name="Li H."/>
            <person name="Ning X."/>
            <person name="Lin Y."/>
            <person name="Zhao L."/>
            <person name="Xing Q."/>
            <person name="Dou J."/>
            <person name="Li Y."/>
            <person name="Mao J."/>
            <person name="Guo H."/>
            <person name="Dou H."/>
            <person name="Li T."/>
            <person name="Mu C."/>
            <person name="Jiang W."/>
            <person name="Fu Q."/>
            <person name="Fu X."/>
            <person name="Miao Y."/>
            <person name="Liu J."/>
            <person name="Yu Q."/>
            <person name="Li R."/>
            <person name="Liao H."/>
            <person name="Li X."/>
            <person name="Kong Y."/>
            <person name="Jiang Z."/>
            <person name="Chourrout D."/>
            <person name="Li R."/>
            <person name="Bao Z."/>
        </authorList>
    </citation>
    <scope>NUCLEOTIDE SEQUENCE [LARGE SCALE GENOMIC DNA]</scope>
    <source>
        <strain evidence="2 3">PY_sf001</strain>
    </source>
</reference>
<keyword evidence="1" id="KW-0732">Signal</keyword>
<accession>A0A210QB95</accession>
<evidence type="ECO:0000313" key="3">
    <source>
        <dbReference type="Proteomes" id="UP000242188"/>
    </source>
</evidence>
<comment type="caution">
    <text evidence="2">The sequence shown here is derived from an EMBL/GenBank/DDBJ whole genome shotgun (WGS) entry which is preliminary data.</text>
</comment>
<gene>
    <name evidence="2" type="ORF">KP79_PYT15431</name>
</gene>
<dbReference type="Proteomes" id="UP000242188">
    <property type="component" value="Unassembled WGS sequence"/>
</dbReference>
<organism evidence="2 3">
    <name type="scientific">Mizuhopecten yessoensis</name>
    <name type="common">Japanese scallop</name>
    <name type="synonym">Patinopecten yessoensis</name>
    <dbReference type="NCBI Taxonomy" id="6573"/>
    <lineage>
        <taxon>Eukaryota</taxon>
        <taxon>Metazoa</taxon>
        <taxon>Spiralia</taxon>
        <taxon>Lophotrochozoa</taxon>
        <taxon>Mollusca</taxon>
        <taxon>Bivalvia</taxon>
        <taxon>Autobranchia</taxon>
        <taxon>Pteriomorphia</taxon>
        <taxon>Pectinida</taxon>
        <taxon>Pectinoidea</taxon>
        <taxon>Pectinidae</taxon>
        <taxon>Mizuhopecten</taxon>
    </lineage>
</organism>
<sequence>MLTKGTVFLCVALLGLTGCVLAGEKSVDCDIRAGMERRATIPKSCTEGVISFDYPWLQHNKPLLINAKGRKDDFKLCLYSCTDDVRLRGKKRVLRKGETLCVDSKQRAMIMQVDERQSYAIIFRYLDKANLSAFKKTPNKTC</sequence>
<protein>
    <submittedName>
        <fullName evidence="2">Uncharacterized protein</fullName>
    </submittedName>
</protein>
<evidence type="ECO:0000313" key="2">
    <source>
        <dbReference type="EMBL" id="OWF45995.1"/>
    </source>
</evidence>
<dbReference type="EMBL" id="NEDP02004329">
    <property type="protein sequence ID" value="OWF45995.1"/>
    <property type="molecule type" value="Genomic_DNA"/>
</dbReference>